<reference evidence="3 4" key="1">
    <citation type="submission" date="2016-11" db="EMBL/GenBank/DDBJ databases">
        <title>Interaction between Lactobacillus species and yeast in water kefir.</title>
        <authorList>
            <person name="Behr J."/>
            <person name="Xu D."/>
            <person name="Vogel R.F."/>
        </authorList>
    </citation>
    <scope>NUCLEOTIDE SEQUENCE [LARGE SCALE GENOMIC DNA]</scope>
    <source>
        <strain evidence="3 4">TMW 1.1827</strain>
    </source>
</reference>
<evidence type="ECO:0008006" key="5">
    <source>
        <dbReference type="Google" id="ProtNLM"/>
    </source>
</evidence>
<dbReference type="GO" id="GO:0015074">
    <property type="term" value="P:DNA integration"/>
    <property type="evidence" value="ECO:0007669"/>
    <property type="project" value="InterPro"/>
</dbReference>
<keyword evidence="1" id="KW-0378">Hydrolase</keyword>
<evidence type="ECO:0000313" key="4">
    <source>
        <dbReference type="Proteomes" id="UP000324497"/>
    </source>
</evidence>
<dbReference type="Proteomes" id="UP000324497">
    <property type="component" value="Chromosome"/>
</dbReference>
<evidence type="ECO:0000256" key="1">
    <source>
        <dbReference type="ARBA" id="ARBA00022801"/>
    </source>
</evidence>
<dbReference type="GO" id="GO:0005829">
    <property type="term" value="C:cytosol"/>
    <property type="evidence" value="ECO:0007669"/>
    <property type="project" value="TreeGrafter"/>
</dbReference>
<dbReference type="GO" id="GO:0004331">
    <property type="term" value="F:fructose-2,6-bisphosphate 2-phosphatase activity"/>
    <property type="evidence" value="ECO:0007669"/>
    <property type="project" value="TreeGrafter"/>
</dbReference>
<name>A0A3Q8CCZ7_9LACO</name>
<proteinExistence type="predicted"/>
<sequence>MKKIYFVRHGETYFNRLNRMQGWSDTPLTALGKTTAVNFGRKLIETAPNISKNIYCSDTGRASKTAAKIIEGLKKLKTEMPAANQCKNGKELMETINFWMEHYNTKRIQNCLNNKAPLLFELEYKGKNSLYKSNFQYI</sequence>
<feature type="binding site" evidence="2">
    <location>
        <position position="61"/>
    </location>
    <ligand>
        <name>substrate</name>
    </ligand>
</feature>
<dbReference type="InterPro" id="IPR013078">
    <property type="entry name" value="His_Pase_superF_clade-1"/>
</dbReference>
<protein>
    <recommendedName>
        <fullName evidence="5">Histidine phosphatase family protein</fullName>
    </recommendedName>
</protein>
<organism evidence="3 4">
    <name type="scientific">Liquorilactobacillus nagelii</name>
    <dbReference type="NCBI Taxonomy" id="82688"/>
    <lineage>
        <taxon>Bacteria</taxon>
        <taxon>Bacillati</taxon>
        <taxon>Bacillota</taxon>
        <taxon>Bacilli</taxon>
        <taxon>Lactobacillales</taxon>
        <taxon>Lactobacillaceae</taxon>
        <taxon>Liquorilactobacillus</taxon>
    </lineage>
</organism>
<accession>A0A3Q8CCZ7</accession>
<dbReference type="Gene3D" id="3.40.50.1240">
    <property type="entry name" value="Phosphoglycerate mutase-like"/>
    <property type="match status" value="1"/>
</dbReference>
<dbReference type="PANTHER" id="PTHR46517">
    <property type="entry name" value="FRUCTOSE-2,6-BISPHOSPHATASE TIGAR"/>
    <property type="match status" value="1"/>
</dbReference>
<dbReference type="EMBL" id="CP018180">
    <property type="protein sequence ID" value="AUJ32797.1"/>
    <property type="molecule type" value="Genomic_DNA"/>
</dbReference>
<dbReference type="CDD" id="cd07067">
    <property type="entry name" value="HP_PGM_like"/>
    <property type="match status" value="1"/>
</dbReference>
<dbReference type="PANTHER" id="PTHR46517:SF1">
    <property type="entry name" value="FRUCTOSE-2,6-BISPHOSPHATASE TIGAR"/>
    <property type="match status" value="1"/>
</dbReference>
<evidence type="ECO:0000313" key="3">
    <source>
        <dbReference type="EMBL" id="AUJ32797.1"/>
    </source>
</evidence>
<dbReference type="KEGG" id="lng:BSQ50_09775"/>
<dbReference type="RefSeq" id="WP_148127059.1">
    <property type="nucleotide sequence ID" value="NZ_CP018180.1"/>
</dbReference>
<dbReference type="InterPro" id="IPR029033">
    <property type="entry name" value="His_PPase_superfam"/>
</dbReference>
<dbReference type="Pfam" id="PF00300">
    <property type="entry name" value="His_Phos_1"/>
    <property type="match status" value="1"/>
</dbReference>
<dbReference type="InterPro" id="IPR051695">
    <property type="entry name" value="Phosphoglycerate_Mutase"/>
</dbReference>
<feature type="binding site" evidence="2">
    <location>
        <begin position="8"/>
        <end position="15"/>
    </location>
    <ligand>
        <name>substrate</name>
    </ligand>
</feature>
<dbReference type="GO" id="GO:0043456">
    <property type="term" value="P:regulation of pentose-phosphate shunt"/>
    <property type="evidence" value="ECO:0007669"/>
    <property type="project" value="TreeGrafter"/>
</dbReference>
<gene>
    <name evidence="3" type="ORF">BSQ50_09775</name>
</gene>
<evidence type="ECO:0000256" key="2">
    <source>
        <dbReference type="PIRSR" id="PIRSR613078-2"/>
    </source>
</evidence>
<keyword evidence="4" id="KW-1185">Reference proteome</keyword>
<dbReference type="SMART" id="SM00855">
    <property type="entry name" value="PGAM"/>
    <property type="match status" value="1"/>
</dbReference>
<dbReference type="GO" id="GO:0045820">
    <property type="term" value="P:negative regulation of glycolytic process"/>
    <property type="evidence" value="ECO:0007669"/>
    <property type="project" value="TreeGrafter"/>
</dbReference>
<dbReference type="SUPFAM" id="SSF53254">
    <property type="entry name" value="Phosphoglycerate mutase-like"/>
    <property type="match status" value="1"/>
</dbReference>
<dbReference type="AlphaFoldDB" id="A0A3Q8CCZ7"/>